<dbReference type="EMBL" id="KJ156523">
    <property type="protein sequence ID" value="AII22588.1"/>
    <property type="molecule type" value="Genomic_DNA"/>
</dbReference>
<reference evidence="2 3" key="1">
    <citation type="journal article" date="2014" name="J. Virol.">
        <title>Molecular characterization of a lizard adenovirus reveals the first atadenovirus with two fiber genes and the first adenovirus with either one short or three long fibers per penton.</title>
        <authorList>
            <person name="Penzes J.J."/>
            <person name="Menendez-Conejero R."/>
            <person name="Condezo G.N."/>
            <person name="Ball I."/>
            <person name="Papp T."/>
            <person name="Doszpoly A."/>
            <person name="Paradela A."/>
            <person name="Perez-Berna A.J."/>
            <person name="Lopez-Sanz M."/>
            <person name="Nguyen T.H."/>
            <person name="van Raaij M.J."/>
            <person name="Marschang R.E."/>
            <person name="Harrach B."/>
            <person name="Benko M."/>
            <person name="San Martin C."/>
        </authorList>
    </citation>
    <scope>NUCLEOTIDE SEQUENCE [LARGE SCALE GENOMIC DNA]</scope>
    <source>
        <strain evidence="2">23-06</strain>
    </source>
</reference>
<keyword evidence="1" id="KW-1133">Transmembrane helix</keyword>
<sequence length="97" mass="10905">MTLFIVPFSVSYVLGCLLCFSIILLFVLCTRKTSPQVTLCAKSAHCETGWIGFGDQCYICSQARKTKCPCHPHYSDQKCPELARCCLPQMLQDLLHT</sequence>
<proteinExistence type="predicted"/>
<feature type="transmembrane region" description="Helical" evidence="1">
    <location>
        <begin position="6"/>
        <end position="29"/>
    </location>
</feature>
<dbReference type="Proteomes" id="UP000133496">
    <property type="component" value="Segment"/>
</dbReference>
<evidence type="ECO:0000256" key="1">
    <source>
        <dbReference type="SAM" id="Phobius"/>
    </source>
</evidence>
<keyword evidence="1" id="KW-0472">Membrane</keyword>
<protein>
    <submittedName>
        <fullName evidence="2">Protein ORF2</fullName>
    </submittedName>
</protein>
<accession>A0A076FTC5</accession>
<name>A0A076FTC5_9ADEN</name>
<dbReference type="GeneID" id="20041335"/>
<organism evidence="2 3">
    <name type="scientific">Lizard adenovirus 2</name>
    <dbReference type="NCBI Taxonomy" id="874272"/>
    <lineage>
        <taxon>Viruses</taxon>
        <taxon>Varidnaviria</taxon>
        <taxon>Bamfordvirae</taxon>
        <taxon>Preplasmiviricota</taxon>
        <taxon>Polisuviricotina</taxon>
        <taxon>Pharingeaviricetes</taxon>
        <taxon>Rowavirales</taxon>
        <taxon>Adenoviridae</taxon>
        <taxon>Barthadenovirus</taxon>
        <taxon>Barthadenovirus lacertae</taxon>
        <taxon>Lizard atadenovirus A</taxon>
    </lineage>
</organism>
<dbReference type="RefSeq" id="YP_009051679.1">
    <property type="nucleotide sequence ID" value="NC_024684.1"/>
</dbReference>
<keyword evidence="3" id="KW-1185">Reference proteome</keyword>
<evidence type="ECO:0000313" key="2">
    <source>
        <dbReference type="EMBL" id="AII22588.1"/>
    </source>
</evidence>
<dbReference type="KEGG" id="vg:20041335"/>
<evidence type="ECO:0000313" key="3">
    <source>
        <dbReference type="Proteomes" id="UP000133496"/>
    </source>
</evidence>
<keyword evidence="1" id="KW-0812">Transmembrane</keyword>